<dbReference type="PROSITE" id="PS51450">
    <property type="entry name" value="LRR"/>
    <property type="match status" value="1"/>
</dbReference>
<dbReference type="Gene3D" id="3.80.10.10">
    <property type="entry name" value="Ribonuclease Inhibitor"/>
    <property type="match status" value="1"/>
</dbReference>
<dbReference type="SUPFAM" id="SSF52058">
    <property type="entry name" value="L domain-like"/>
    <property type="match status" value="1"/>
</dbReference>
<dbReference type="KEGG" id="clec:106665284"/>
<dbReference type="EnsemblMetazoa" id="XM_014391608.2">
    <property type="protein sequence ID" value="XP_014247094.1"/>
    <property type="gene ID" value="LOC106665284"/>
</dbReference>
<keyword evidence="4" id="KW-1133">Transmembrane helix</keyword>
<dbReference type="SMART" id="SM00369">
    <property type="entry name" value="LRR_TYP"/>
    <property type="match status" value="4"/>
</dbReference>
<feature type="chain" id="PRO_5035257357" evidence="5">
    <location>
        <begin position="21"/>
        <end position="384"/>
    </location>
</feature>
<keyword evidence="4" id="KW-0812">Transmembrane</keyword>
<evidence type="ECO:0000313" key="6">
    <source>
        <dbReference type="EnsemblMetazoa" id="XP_014247094.1"/>
    </source>
</evidence>
<dbReference type="RefSeq" id="XP_014247094.1">
    <property type="nucleotide sequence ID" value="XM_014391608.2"/>
</dbReference>
<feature type="transmembrane region" description="Helical" evidence="4">
    <location>
        <begin position="327"/>
        <end position="348"/>
    </location>
</feature>
<dbReference type="Proteomes" id="UP000494040">
    <property type="component" value="Unassembled WGS sequence"/>
</dbReference>
<dbReference type="InterPro" id="IPR032675">
    <property type="entry name" value="LRR_dom_sf"/>
</dbReference>
<keyword evidence="4" id="KW-0472">Membrane</keyword>
<dbReference type="OrthoDB" id="8861968at2759"/>
<name>A0A8I6RKL8_CIMLE</name>
<evidence type="ECO:0000256" key="4">
    <source>
        <dbReference type="SAM" id="Phobius"/>
    </source>
</evidence>
<dbReference type="OMA" id="FVKPSDM"/>
<dbReference type="InterPro" id="IPR001611">
    <property type="entry name" value="Leu-rich_rpt"/>
</dbReference>
<dbReference type="Pfam" id="PF13855">
    <property type="entry name" value="LRR_8"/>
    <property type="match status" value="2"/>
</dbReference>
<keyword evidence="1" id="KW-0433">Leucine-rich repeat</keyword>
<organism evidence="6 7">
    <name type="scientific">Cimex lectularius</name>
    <name type="common">Bed bug</name>
    <name type="synonym">Acanthia lectularia</name>
    <dbReference type="NCBI Taxonomy" id="79782"/>
    <lineage>
        <taxon>Eukaryota</taxon>
        <taxon>Metazoa</taxon>
        <taxon>Ecdysozoa</taxon>
        <taxon>Arthropoda</taxon>
        <taxon>Hexapoda</taxon>
        <taxon>Insecta</taxon>
        <taxon>Pterygota</taxon>
        <taxon>Neoptera</taxon>
        <taxon>Paraneoptera</taxon>
        <taxon>Hemiptera</taxon>
        <taxon>Heteroptera</taxon>
        <taxon>Panheteroptera</taxon>
        <taxon>Cimicomorpha</taxon>
        <taxon>Cimicidae</taxon>
        <taxon>Cimex</taxon>
    </lineage>
</organism>
<evidence type="ECO:0000256" key="1">
    <source>
        <dbReference type="ARBA" id="ARBA00022614"/>
    </source>
</evidence>
<keyword evidence="7" id="KW-1185">Reference proteome</keyword>
<evidence type="ECO:0000256" key="5">
    <source>
        <dbReference type="SAM" id="SignalP"/>
    </source>
</evidence>
<dbReference type="PANTHER" id="PTHR24364">
    <property type="entry name" value="LP06937P"/>
    <property type="match status" value="1"/>
</dbReference>
<sequence>MRPFISLALFIASSCQFAGSTTYCDEPFEKCLCGEMEYVGRMQYVLNCTGHGFTNASILQHLPQKTQVLIFVGNNIPKLPRNLLGTTNNNSQLRVIDMSNNKIEDILGQTFHHVPRVERLILNHNEISISFDQHHPRVFSNFQSLLELHLTNAFADNTPDDLAIDLHDIFNTSGLTKLRKLHLEDNEIKKFKDPKIFCELNSLMDLHLGNNKLQHVNFKFDCLQHLRLIDLERNSISYFKPEELESFDQMAKKQDRFVLDFSDNPLICGQKTDDLYAWLQKTQAEVRNKERLRCKPSCPKEFEKTVLLSEHRKLSICPHLLKAEEGYSSSTVFLLSLALVLCLSLLIYTNRTPLKATLFPIIQNLSRKVHYTNIGKPEAQEMDV</sequence>
<evidence type="ECO:0000256" key="3">
    <source>
        <dbReference type="ARBA" id="ARBA00022737"/>
    </source>
</evidence>
<dbReference type="GO" id="GO:0016020">
    <property type="term" value="C:membrane"/>
    <property type="evidence" value="ECO:0007669"/>
    <property type="project" value="TreeGrafter"/>
</dbReference>
<evidence type="ECO:0000256" key="2">
    <source>
        <dbReference type="ARBA" id="ARBA00022729"/>
    </source>
</evidence>
<protein>
    <submittedName>
        <fullName evidence="6">Uncharacterized protein</fullName>
    </submittedName>
</protein>
<keyword evidence="3" id="KW-0677">Repeat</keyword>
<keyword evidence="2 5" id="KW-0732">Signal</keyword>
<dbReference type="GeneID" id="106665284"/>
<dbReference type="InterPro" id="IPR003591">
    <property type="entry name" value="Leu-rich_rpt_typical-subtyp"/>
</dbReference>
<dbReference type="InterPro" id="IPR052286">
    <property type="entry name" value="Wnt_signaling_inhibitor"/>
</dbReference>
<dbReference type="PROSITE" id="PS51257">
    <property type="entry name" value="PROKAR_LIPOPROTEIN"/>
    <property type="match status" value="1"/>
</dbReference>
<dbReference type="PANTHER" id="PTHR24364:SF18">
    <property type="entry name" value="LP06937P"/>
    <property type="match status" value="1"/>
</dbReference>
<accession>A0A8I6RKL8</accession>
<proteinExistence type="predicted"/>
<dbReference type="AlphaFoldDB" id="A0A8I6RKL8"/>
<feature type="signal peptide" evidence="5">
    <location>
        <begin position="1"/>
        <end position="20"/>
    </location>
</feature>
<reference evidence="6" key="1">
    <citation type="submission" date="2022-01" db="UniProtKB">
        <authorList>
            <consortium name="EnsemblMetazoa"/>
        </authorList>
    </citation>
    <scope>IDENTIFICATION</scope>
</reference>
<evidence type="ECO:0000313" key="7">
    <source>
        <dbReference type="Proteomes" id="UP000494040"/>
    </source>
</evidence>